<reference evidence="1" key="1">
    <citation type="submission" date="2014-09" db="EMBL/GenBank/DDBJ databases">
        <authorList>
            <person name="Magalhaes I.L.F."/>
            <person name="Oliveira U."/>
            <person name="Santos F.R."/>
            <person name="Vidigal T.H.D.A."/>
            <person name="Brescovit A.D."/>
            <person name="Santos A.J."/>
        </authorList>
    </citation>
    <scope>NUCLEOTIDE SEQUENCE</scope>
    <source>
        <tissue evidence="1">Shoot tissue taken approximately 20 cm above the soil surface</tissue>
    </source>
</reference>
<protein>
    <submittedName>
        <fullName evidence="1">Uncharacterized protein</fullName>
    </submittedName>
</protein>
<proteinExistence type="predicted"/>
<reference evidence="1" key="2">
    <citation type="journal article" date="2015" name="Data Brief">
        <title>Shoot transcriptome of the giant reed, Arundo donax.</title>
        <authorList>
            <person name="Barrero R.A."/>
            <person name="Guerrero F.D."/>
            <person name="Moolhuijzen P."/>
            <person name="Goolsby J.A."/>
            <person name="Tidwell J."/>
            <person name="Bellgard S.E."/>
            <person name="Bellgard M.I."/>
        </authorList>
    </citation>
    <scope>NUCLEOTIDE SEQUENCE</scope>
    <source>
        <tissue evidence="1">Shoot tissue taken approximately 20 cm above the soil surface</tissue>
    </source>
</reference>
<evidence type="ECO:0000313" key="1">
    <source>
        <dbReference type="EMBL" id="JAD69231.1"/>
    </source>
</evidence>
<dbReference type="EMBL" id="GBRH01228664">
    <property type="protein sequence ID" value="JAD69231.1"/>
    <property type="molecule type" value="Transcribed_RNA"/>
</dbReference>
<accession>A0A0A9C0Y7</accession>
<dbReference type="AlphaFoldDB" id="A0A0A9C0Y7"/>
<sequence>MPESAFLTSRSHRSQSILTLSSTVSTWRRCTILFFFSLWPPLIAPNKLRSCFMAPPMGNAARA</sequence>
<name>A0A0A9C0Y7_ARUDO</name>
<organism evidence="1">
    <name type="scientific">Arundo donax</name>
    <name type="common">Giant reed</name>
    <name type="synonym">Donax arundinaceus</name>
    <dbReference type="NCBI Taxonomy" id="35708"/>
    <lineage>
        <taxon>Eukaryota</taxon>
        <taxon>Viridiplantae</taxon>
        <taxon>Streptophyta</taxon>
        <taxon>Embryophyta</taxon>
        <taxon>Tracheophyta</taxon>
        <taxon>Spermatophyta</taxon>
        <taxon>Magnoliopsida</taxon>
        <taxon>Liliopsida</taxon>
        <taxon>Poales</taxon>
        <taxon>Poaceae</taxon>
        <taxon>PACMAD clade</taxon>
        <taxon>Arundinoideae</taxon>
        <taxon>Arundineae</taxon>
        <taxon>Arundo</taxon>
    </lineage>
</organism>